<reference evidence="4" key="1">
    <citation type="submission" date="2023-03" db="EMBL/GenBank/DDBJ databases">
        <title>Massive genome expansion in bonnet fungi (Mycena s.s.) driven by repeated elements and novel gene families across ecological guilds.</title>
        <authorList>
            <consortium name="Lawrence Berkeley National Laboratory"/>
            <person name="Harder C.B."/>
            <person name="Miyauchi S."/>
            <person name="Viragh M."/>
            <person name="Kuo A."/>
            <person name="Thoen E."/>
            <person name="Andreopoulos B."/>
            <person name="Lu D."/>
            <person name="Skrede I."/>
            <person name="Drula E."/>
            <person name="Henrissat B."/>
            <person name="Morin E."/>
            <person name="Kohler A."/>
            <person name="Barry K."/>
            <person name="LaButti K."/>
            <person name="Morin E."/>
            <person name="Salamov A."/>
            <person name="Lipzen A."/>
            <person name="Mereny Z."/>
            <person name="Hegedus B."/>
            <person name="Baldrian P."/>
            <person name="Stursova M."/>
            <person name="Weitz H."/>
            <person name="Taylor A."/>
            <person name="Grigoriev I.V."/>
            <person name="Nagy L.G."/>
            <person name="Martin F."/>
            <person name="Kauserud H."/>
        </authorList>
    </citation>
    <scope>NUCLEOTIDE SEQUENCE</scope>
    <source>
        <strain evidence="4">CBHHK182m</strain>
    </source>
</reference>
<dbReference type="Gene3D" id="1.10.510.10">
    <property type="entry name" value="Transferase(Phosphotransferase) domain 1"/>
    <property type="match status" value="1"/>
</dbReference>
<dbReference type="EMBL" id="JARKIB010000201">
    <property type="protein sequence ID" value="KAJ7724555.1"/>
    <property type="molecule type" value="Genomic_DNA"/>
</dbReference>
<keyword evidence="5" id="KW-1185">Reference proteome</keyword>
<evidence type="ECO:0000259" key="2">
    <source>
        <dbReference type="SMART" id="SM00220"/>
    </source>
</evidence>
<evidence type="ECO:0000256" key="1">
    <source>
        <dbReference type="SAM" id="MobiDB-lite"/>
    </source>
</evidence>
<dbReference type="GO" id="GO:0005524">
    <property type="term" value="F:ATP binding"/>
    <property type="evidence" value="ECO:0007669"/>
    <property type="project" value="InterPro"/>
</dbReference>
<feature type="domain" description="Protein kinase" evidence="2">
    <location>
        <begin position="80"/>
        <end position="343"/>
    </location>
</feature>
<dbReference type="InterPro" id="IPR000719">
    <property type="entry name" value="Prot_kinase_dom"/>
</dbReference>
<dbReference type="GO" id="GO:0004672">
    <property type="term" value="F:protein kinase activity"/>
    <property type="evidence" value="ECO:0007669"/>
    <property type="project" value="InterPro"/>
</dbReference>
<dbReference type="InterPro" id="IPR011009">
    <property type="entry name" value="Kinase-like_dom_sf"/>
</dbReference>
<protein>
    <submittedName>
        <fullName evidence="4">Kinase-like domain-containing protein</fullName>
    </submittedName>
</protein>
<accession>A0AAD7HPM8</accession>
<feature type="region of interest" description="Disordered" evidence="1">
    <location>
        <begin position="63"/>
        <end position="83"/>
    </location>
</feature>
<dbReference type="Proteomes" id="UP001215598">
    <property type="component" value="Unassembled WGS sequence"/>
</dbReference>
<name>A0AAD7HPM8_9AGAR</name>
<keyword evidence="4" id="KW-0808">Transferase</keyword>
<proteinExistence type="predicted"/>
<evidence type="ECO:0000313" key="4">
    <source>
        <dbReference type="EMBL" id="KAJ7724559.1"/>
    </source>
</evidence>
<evidence type="ECO:0000313" key="3">
    <source>
        <dbReference type="EMBL" id="KAJ7724555.1"/>
    </source>
</evidence>
<evidence type="ECO:0000313" key="5">
    <source>
        <dbReference type="Proteomes" id="UP001215598"/>
    </source>
</evidence>
<organism evidence="4 5">
    <name type="scientific">Mycena metata</name>
    <dbReference type="NCBI Taxonomy" id="1033252"/>
    <lineage>
        <taxon>Eukaryota</taxon>
        <taxon>Fungi</taxon>
        <taxon>Dikarya</taxon>
        <taxon>Basidiomycota</taxon>
        <taxon>Agaricomycotina</taxon>
        <taxon>Agaricomycetes</taxon>
        <taxon>Agaricomycetidae</taxon>
        <taxon>Agaricales</taxon>
        <taxon>Marasmiineae</taxon>
        <taxon>Mycenaceae</taxon>
        <taxon>Mycena</taxon>
    </lineage>
</organism>
<dbReference type="AlphaFoldDB" id="A0AAD7HPM8"/>
<dbReference type="EMBL" id="JARKIB010000201">
    <property type="protein sequence ID" value="KAJ7724559.1"/>
    <property type="molecule type" value="Genomic_DNA"/>
</dbReference>
<dbReference type="SUPFAM" id="SSF56112">
    <property type="entry name" value="Protein kinase-like (PK-like)"/>
    <property type="match status" value="1"/>
</dbReference>
<dbReference type="SMART" id="SM00220">
    <property type="entry name" value="S_TKc"/>
    <property type="match status" value="1"/>
</dbReference>
<gene>
    <name evidence="3" type="ORF">B0H16DRAFT_1596028</name>
    <name evidence="4" type="ORF">B0H16DRAFT_1596043</name>
</gene>
<sequence length="394" mass="45663">MSGVEETVPRTRKYPFLPEEYGDGFLEDKLAKYEIFWRDLYPWLKESGYLLRPRYSPGWSRPWGDNGRPSDFEESSKPWSASVMDATRTSDGSYVALKRSEPPEGPEAFGGQEIELLRQLSSEPLASDVHNRCIRPIEILRVPDEIQPHVDLIVMPLLFTCERYPFSTIGEVVDFFTQAFEGLKFIHSQNIWHGDCKFNSIMMDASPILQDDPHPWVERKTRDWSKAPLPTRSRTQHPVKYYWIDYDLSGKYDPSTGPPLTDPGYGGIHTVPEWAFPEQKCNPFAVDVWCLAYTIRGWFTEGFELDEPHKVKGLEFMHGLLADMSQDDPANRPTMDVVVDRFTRIRAGLSEWKLRSRFTWEKRFFLLEIPQVARHWAQQLSFVVKRIPAIPSAV</sequence>
<comment type="caution">
    <text evidence="4">The sequence shown here is derived from an EMBL/GenBank/DDBJ whole genome shotgun (WGS) entry which is preliminary data.</text>
</comment>
<keyword evidence="4" id="KW-0418">Kinase</keyword>